<evidence type="ECO:0000256" key="5">
    <source>
        <dbReference type="ARBA" id="ARBA00022448"/>
    </source>
</evidence>
<keyword evidence="7" id="KW-0574">Periplasm</keyword>
<evidence type="ECO:0000256" key="2">
    <source>
        <dbReference type="ARBA" id="ARBA00004418"/>
    </source>
</evidence>
<evidence type="ECO:0000256" key="4">
    <source>
        <dbReference type="ARBA" id="ARBA00017393"/>
    </source>
</evidence>
<dbReference type="SUPFAM" id="SSF53850">
    <property type="entry name" value="Periplasmic binding protein-like II"/>
    <property type="match status" value="1"/>
</dbReference>
<dbReference type="Gene3D" id="3.40.190.10">
    <property type="entry name" value="Periplasmic binding protein-like II"/>
    <property type="match status" value="1"/>
</dbReference>
<reference evidence="11" key="1">
    <citation type="submission" date="2015-08" db="EMBL/GenBank/DDBJ databases">
        <title>Complete Genome Sequence of Azospirillum thiophilum BV-S.</title>
        <authorList>
            <person name="Fomenkov A."/>
            <person name="Vincze T."/>
            <person name="Grabovich M."/>
            <person name="Dubinina G."/>
            <person name="Orlova M."/>
            <person name="Belousova E."/>
            <person name="Roberts R.J."/>
        </authorList>
    </citation>
    <scope>NUCLEOTIDE SEQUENCE [LARGE SCALE GENOMIC DNA]</scope>
    <source>
        <strain evidence="11">BV-S</strain>
    </source>
</reference>
<feature type="chain" id="PRO_5042141706" description="Glutathione-binding protein GsiB" evidence="8">
    <location>
        <begin position="35"/>
        <end position="525"/>
    </location>
</feature>
<dbReference type="EMBL" id="CP012402">
    <property type="protein sequence ID" value="ALG72866.1"/>
    <property type="molecule type" value="Genomic_DNA"/>
</dbReference>
<dbReference type="PIRSF" id="PIRSF002741">
    <property type="entry name" value="MppA"/>
    <property type="match status" value="1"/>
</dbReference>
<accession>A0AAC9EXX0</accession>
<evidence type="ECO:0000256" key="3">
    <source>
        <dbReference type="ARBA" id="ARBA00005695"/>
    </source>
</evidence>
<dbReference type="InterPro" id="IPR000914">
    <property type="entry name" value="SBP_5_dom"/>
</dbReference>
<proteinExistence type="inferred from homology"/>
<dbReference type="GO" id="GO:1904680">
    <property type="term" value="F:peptide transmembrane transporter activity"/>
    <property type="evidence" value="ECO:0007669"/>
    <property type="project" value="TreeGrafter"/>
</dbReference>
<evidence type="ECO:0000313" key="11">
    <source>
        <dbReference type="Proteomes" id="UP000069935"/>
    </source>
</evidence>
<evidence type="ECO:0000256" key="1">
    <source>
        <dbReference type="ARBA" id="ARBA00003489"/>
    </source>
</evidence>
<dbReference type="InterPro" id="IPR039424">
    <property type="entry name" value="SBP_5"/>
</dbReference>
<dbReference type="GO" id="GO:0030288">
    <property type="term" value="C:outer membrane-bounded periplasmic space"/>
    <property type="evidence" value="ECO:0007669"/>
    <property type="project" value="TreeGrafter"/>
</dbReference>
<dbReference type="KEGG" id="ati:AL072_18015"/>
<sequence length="525" mass="57577">MPSAVISESRKGRHHVTRFALPLLAGLLAGTALAGPAFAAKDLVVGLPDNITTLDPADINDTLSQSASRTMMQGLFGFDKDMKLVPLLAESFTVNDTATEYTYRLRKGVTFHDGSPFNAQAVKTNFDRLANPANRLKRQSLLAMLAETVVVDDYTVTLKLSQPFGALNNNLAHPGAMIHSPKALETYGKEIGRHPVGTGPYKFVSWAADTLKVEKNANYWKPGLPKVDTVTLKSVPENGSRIAMLQTNEAQFIYPLPPEMVKMVEANSALELIDAPSIIARYVAMNTMKKPFNDPRVRQALNYAVDKNAYAKVVYRGYAGPLDSAIPSKLGFHVTQPNQYTYDLAKAKALLVEAGYPNGFEAEMFGRNSTNFIRGMQFVQQQLSQIGVKLTVTPLEAGVETARVWGVEKPEDATVQMQYGGWSASTGDADWGLRPLLWGKGFPPKFFNVAYYKNDTVDSAIETGIGTADTAKRAEAYRVAQEQIWKDAPWIFLGVENLLAGKSKKLTGFYYVADGGLQMEEADLQ</sequence>
<reference evidence="10 11" key="2">
    <citation type="journal article" date="2016" name="Genome Announc.">
        <title>Complete Genome Sequence of a Strain of Azospirillum thiophilum Isolated from a Sulfide Spring.</title>
        <authorList>
            <person name="Fomenkov A."/>
            <person name="Vincze T."/>
            <person name="Grabovich M."/>
            <person name="Anton B.P."/>
            <person name="Dubinina G."/>
            <person name="Orlova M."/>
            <person name="Belousova E."/>
            <person name="Roberts R.J."/>
        </authorList>
    </citation>
    <scope>NUCLEOTIDE SEQUENCE [LARGE SCALE GENOMIC DNA]</scope>
    <source>
        <strain evidence="10 11">BV-S</strain>
    </source>
</reference>
<dbReference type="PANTHER" id="PTHR30290">
    <property type="entry name" value="PERIPLASMIC BINDING COMPONENT OF ABC TRANSPORTER"/>
    <property type="match status" value="1"/>
</dbReference>
<evidence type="ECO:0000256" key="8">
    <source>
        <dbReference type="SAM" id="SignalP"/>
    </source>
</evidence>
<evidence type="ECO:0000256" key="7">
    <source>
        <dbReference type="ARBA" id="ARBA00022764"/>
    </source>
</evidence>
<dbReference type="CDD" id="cd08499">
    <property type="entry name" value="PBP2_Ylib_like"/>
    <property type="match status" value="1"/>
</dbReference>
<name>A0AAC9EXX0_9PROT</name>
<feature type="signal peptide" evidence="8">
    <location>
        <begin position="1"/>
        <end position="34"/>
    </location>
</feature>
<comment type="subcellular location">
    <subcellularLocation>
        <location evidence="2">Periplasm</location>
    </subcellularLocation>
</comment>
<feature type="domain" description="Solute-binding protein family 5" evidence="9">
    <location>
        <begin position="83"/>
        <end position="437"/>
    </location>
</feature>
<evidence type="ECO:0000256" key="6">
    <source>
        <dbReference type="ARBA" id="ARBA00022729"/>
    </source>
</evidence>
<comment type="function">
    <text evidence="1">Part of the ABC transporter complex GsiABCD involved in glutathione import. Binds glutathione.</text>
</comment>
<keyword evidence="5" id="KW-0813">Transport</keyword>
<dbReference type="GO" id="GO:0043190">
    <property type="term" value="C:ATP-binding cassette (ABC) transporter complex"/>
    <property type="evidence" value="ECO:0007669"/>
    <property type="project" value="InterPro"/>
</dbReference>
<dbReference type="InterPro" id="IPR030678">
    <property type="entry name" value="Peptide/Ni-bd"/>
</dbReference>
<keyword evidence="6 8" id="KW-0732">Signal</keyword>
<dbReference type="Gene3D" id="3.90.76.10">
    <property type="entry name" value="Dipeptide-binding Protein, Domain 1"/>
    <property type="match status" value="1"/>
</dbReference>
<evidence type="ECO:0000313" key="10">
    <source>
        <dbReference type="EMBL" id="ALG72866.1"/>
    </source>
</evidence>
<dbReference type="Proteomes" id="UP000069935">
    <property type="component" value="Chromosome 2"/>
</dbReference>
<evidence type="ECO:0000259" key="9">
    <source>
        <dbReference type="Pfam" id="PF00496"/>
    </source>
</evidence>
<dbReference type="Gene3D" id="3.10.105.10">
    <property type="entry name" value="Dipeptide-binding Protein, Domain 3"/>
    <property type="match status" value="1"/>
</dbReference>
<organism evidence="10 11">
    <name type="scientific">Azospirillum thiophilum</name>
    <dbReference type="NCBI Taxonomy" id="528244"/>
    <lineage>
        <taxon>Bacteria</taxon>
        <taxon>Pseudomonadati</taxon>
        <taxon>Pseudomonadota</taxon>
        <taxon>Alphaproteobacteria</taxon>
        <taxon>Rhodospirillales</taxon>
        <taxon>Azospirillaceae</taxon>
        <taxon>Azospirillum</taxon>
    </lineage>
</organism>
<comment type="similarity">
    <text evidence="3">Belongs to the bacterial solute-binding protein 5 family.</text>
</comment>
<gene>
    <name evidence="10" type="ORF">AL072_18015</name>
</gene>
<dbReference type="GO" id="GO:0042938">
    <property type="term" value="P:dipeptide transport"/>
    <property type="evidence" value="ECO:0007669"/>
    <property type="project" value="TreeGrafter"/>
</dbReference>
<dbReference type="AlphaFoldDB" id="A0AAC9EXX0"/>
<keyword evidence="11" id="KW-1185">Reference proteome</keyword>
<dbReference type="Pfam" id="PF00496">
    <property type="entry name" value="SBP_bac_5"/>
    <property type="match status" value="1"/>
</dbReference>
<protein>
    <recommendedName>
        <fullName evidence="4">Glutathione-binding protein GsiB</fullName>
    </recommendedName>
</protein>
<dbReference type="PANTHER" id="PTHR30290:SF32">
    <property type="entry name" value="GLUTATHIONE-BINDING PROTEIN GSIB"/>
    <property type="match status" value="1"/>
</dbReference>